<evidence type="ECO:0000256" key="5">
    <source>
        <dbReference type="ARBA" id="ARBA00021901"/>
    </source>
</evidence>
<comment type="catalytic activity">
    <reaction evidence="11">
        <text>L-aspartate + O2 = iminosuccinate + H2O2</text>
        <dbReference type="Rhea" id="RHEA:25876"/>
        <dbReference type="ChEBI" id="CHEBI:15379"/>
        <dbReference type="ChEBI" id="CHEBI:16240"/>
        <dbReference type="ChEBI" id="CHEBI:29991"/>
        <dbReference type="ChEBI" id="CHEBI:77875"/>
        <dbReference type="EC" id="1.4.3.16"/>
    </reaction>
    <physiologicalReaction direction="left-to-right" evidence="11">
        <dbReference type="Rhea" id="RHEA:25877"/>
    </physiologicalReaction>
</comment>
<keyword evidence="6" id="KW-0285">Flavoprotein</keyword>
<accession>A0A7S8HFN9</accession>
<dbReference type="PANTHER" id="PTHR42716">
    <property type="entry name" value="L-ASPARTATE OXIDASE"/>
    <property type="match status" value="1"/>
</dbReference>
<evidence type="ECO:0000256" key="3">
    <source>
        <dbReference type="ARBA" id="ARBA00008562"/>
    </source>
</evidence>
<dbReference type="Proteomes" id="UP000593626">
    <property type="component" value="Chromosome"/>
</dbReference>
<evidence type="ECO:0000256" key="1">
    <source>
        <dbReference type="ARBA" id="ARBA00001974"/>
    </source>
</evidence>
<evidence type="ECO:0000313" key="14">
    <source>
        <dbReference type="EMBL" id="QPC47033.1"/>
    </source>
</evidence>
<dbReference type="Pfam" id="PF00890">
    <property type="entry name" value="FAD_binding_2"/>
    <property type="match status" value="1"/>
</dbReference>
<dbReference type="KEGG" id="mcui:G8O30_08680"/>
<dbReference type="SUPFAM" id="SSF46977">
    <property type="entry name" value="Succinate dehydrogenase/fumarate reductase flavoprotein C-terminal domain"/>
    <property type="match status" value="1"/>
</dbReference>
<dbReference type="GO" id="GO:0033765">
    <property type="term" value="F:steroid dehydrogenase activity, acting on the CH-CH group of donors"/>
    <property type="evidence" value="ECO:0007669"/>
    <property type="project" value="UniProtKB-ARBA"/>
</dbReference>
<dbReference type="SUPFAM" id="SSF51905">
    <property type="entry name" value="FAD/NAD(P)-binding domain"/>
    <property type="match status" value="1"/>
</dbReference>
<dbReference type="Pfam" id="PF02910">
    <property type="entry name" value="Succ_DH_flav_C"/>
    <property type="match status" value="1"/>
</dbReference>
<dbReference type="InterPro" id="IPR037099">
    <property type="entry name" value="Fum_R/Succ_DH_flav-like_C_sf"/>
</dbReference>
<dbReference type="EC" id="1.4.3.16" evidence="4"/>
<comment type="cofactor">
    <cofactor evidence="1">
        <name>FAD</name>
        <dbReference type="ChEBI" id="CHEBI:57692"/>
    </cofactor>
</comment>
<name>A0A7S8HFN9_9BACI</name>
<dbReference type="InterPro" id="IPR036188">
    <property type="entry name" value="FAD/NAD-bd_sf"/>
</dbReference>
<evidence type="ECO:0000256" key="10">
    <source>
        <dbReference type="ARBA" id="ARBA00030386"/>
    </source>
</evidence>
<dbReference type="UniPathway" id="UPA00253">
    <property type="reaction ID" value="UER00326"/>
</dbReference>
<keyword evidence="9" id="KW-0560">Oxidoreductase</keyword>
<dbReference type="SUPFAM" id="SSF56425">
    <property type="entry name" value="Succinate dehydrogenase/fumarate reductase flavoprotein, catalytic domain"/>
    <property type="match status" value="1"/>
</dbReference>
<feature type="domain" description="Fumarate reductase/succinate dehydrogenase flavoprotein-like C-terminal" evidence="13">
    <location>
        <begin position="413"/>
        <end position="494"/>
    </location>
</feature>
<keyword evidence="15" id="KW-1185">Reference proteome</keyword>
<dbReference type="PANTHER" id="PTHR42716:SF2">
    <property type="entry name" value="L-ASPARTATE OXIDASE, CHLOROPLASTIC"/>
    <property type="match status" value="1"/>
</dbReference>
<evidence type="ECO:0000256" key="7">
    <source>
        <dbReference type="ARBA" id="ARBA00022642"/>
    </source>
</evidence>
<dbReference type="InterPro" id="IPR015939">
    <property type="entry name" value="Fum_Rdtase/Succ_DH_flav-like_C"/>
</dbReference>
<keyword evidence="8" id="KW-0274">FAD</keyword>
<evidence type="ECO:0000256" key="9">
    <source>
        <dbReference type="ARBA" id="ARBA00023002"/>
    </source>
</evidence>
<comment type="similarity">
    <text evidence="3">Belongs to the FAD-dependent oxidoreductase 2 family. NadB subfamily.</text>
</comment>
<evidence type="ECO:0000256" key="8">
    <source>
        <dbReference type="ARBA" id="ARBA00022827"/>
    </source>
</evidence>
<dbReference type="Gene3D" id="3.50.50.60">
    <property type="entry name" value="FAD/NAD(P)-binding domain"/>
    <property type="match status" value="1"/>
</dbReference>
<evidence type="ECO:0000256" key="11">
    <source>
        <dbReference type="ARBA" id="ARBA00048305"/>
    </source>
</evidence>
<comment type="pathway">
    <text evidence="2">Cofactor biosynthesis; NAD(+) biosynthesis; iminoaspartate from L-aspartate (oxidase route): step 1/1.</text>
</comment>
<feature type="domain" description="FAD-dependent oxidoreductase 2 FAD-binding" evidence="12">
    <location>
        <begin position="5"/>
        <end position="369"/>
    </location>
</feature>
<proteinExistence type="inferred from homology"/>
<dbReference type="RefSeq" id="WP_239671703.1">
    <property type="nucleotide sequence ID" value="NZ_CP049742.1"/>
</dbReference>
<evidence type="ECO:0000313" key="15">
    <source>
        <dbReference type="Proteomes" id="UP000593626"/>
    </source>
</evidence>
<dbReference type="InterPro" id="IPR027477">
    <property type="entry name" value="Succ_DH/fumarate_Rdtase_cat_sf"/>
</dbReference>
<dbReference type="GO" id="GO:0008734">
    <property type="term" value="F:L-aspartate oxidase activity"/>
    <property type="evidence" value="ECO:0007669"/>
    <property type="project" value="UniProtKB-EC"/>
</dbReference>
<keyword evidence="7" id="KW-0662">Pyridine nucleotide biosynthesis</keyword>
<organism evidence="14 15">
    <name type="scientific">Mangrovibacillus cuniculi</name>
    <dbReference type="NCBI Taxonomy" id="2593652"/>
    <lineage>
        <taxon>Bacteria</taxon>
        <taxon>Bacillati</taxon>
        <taxon>Bacillota</taxon>
        <taxon>Bacilli</taxon>
        <taxon>Bacillales</taxon>
        <taxon>Bacillaceae</taxon>
        <taxon>Mangrovibacillus</taxon>
    </lineage>
</organism>
<dbReference type="InterPro" id="IPR005288">
    <property type="entry name" value="NadB"/>
</dbReference>
<evidence type="ECO:0000259" key="12">
    <source>
        <dbReference type="Pfam" id="PF00890"/>
    </source>
</evidence>
<dbReference type="InterPro" id="IPR003953">
    <property type="entry name" value="FAD-dep_OxRdtase_2_FAD-bd"/>
</dbReference>
<dbReference type="PRINTS" id="PR00368">
    <property type="entry name" value="FADPNR"/>
</dbReference>
<sequence length="521" mass="57311">MKRADIVIVGSGVAALQIARKLRSDLNVIIITKGKWEDSNSYRAQGGIAAVVSPIDNVDLHVKDTIQAGENHNNLSSTKWIVKNSTSQLDSLIQEGFEVDRKMDGSIDLGLEGAHSTNRIIHSGGDATGVNLCEFMYKDTNVTWMEHSTVRKILLDNQRKVSGLVYVDENNQIGTITTSHLILATGGGGSIYKHSSNQQGALGDGYYLAHEAGAVLVDMEFVQFHPTLLQVKNHAVGLLTEALRGAGATLVTKNGLRIMQDVHSGGELAPRHIVAHTIYQHIRAGSSIYLDCRRIKNLKKKFPSLWNLSQLNNLDPTQDLLPVIPGSHFFMGGIEVDYKGETAVEGLYAIGEVSCTGLHGANRLASNSLLEGIVQGNALADYLNNSRILSPSADLSLEISSLDDGDKITVSKETIQDLTMSHIGIIRNKEDLEWFYNWVQEQLSMYRDVNPITCTASDFEKIIMLHTALFVARGANLRKESRGAHVYANYPNATPAWEKLDILQSNIDVKIRGRKHEQIVR</sequence>
<dbReference type="EMBL" id="CP049742">
    <property type="protein sequence ID" value="QPC47033.1"/>
    <property type="molecule type" value="Genomic_DNA"/>
</dbReference>
<dbReference type="AlphaFoldDB" id="A0A7S8HFN9"/>
<reference evidence="14 15" key="1">
    <citation type="submission" date="2019-07" db="EMBL/GenBank/DDBJ databases">
        <title>Genome sequence of 2 isolates from Red Sea Mangroves.</title>
        <authorList>
            <person name="Sefrji F."/>
            <person name="Michoud G."/>
            <person name="Merlino G."/>
            <person name="Daffonchio D."/>
        </authorList>
    </citation>
    <scope>NUCLEOTIDE SEQUENCE [LARGE SCALE GENOMIC DNA]</scope>
    <source>
        <strain evidence="14 15">R1DC41</strain>
    </source>
</reference>
<dbReference type="Gene3D" id="1.20.58.100">
    <property type="entry name" value="Fumarate reductase/succinate dehydrogenase flavoprotein-like, C-terminal domain"/>
    <property type="match status" value="1"/>
</dbReference>
<gene>
    <name evidence="14" type="ORF">G8O30_08680</name>
</gene>
<evidence type="ECO:0000256" key="4">
    <source>
        <dbReference type="ARBA" id="ARBA00012173"/>
    </source>
</evidence>
<dbReference type="Gene3D" id="3.90.700.10">
    <property type="entry name" value="Succinate dehydrogenase/fumarate reductase flavoprotein, catalytic domain"/>
    <property type="match status" value="1"/>
</dbReference>
<evidence type="ECO:0000259" key="13">
    <source>
        <dbReference type="Pfam" id="PF02910"/>
    </source>
</evidence>
<dbReference type="GO" id="GO:0034628">
    <property type="term" value="P:'de novo' NAD+ biosynthetic process from L-aspartate"/>
    <property type="evidence" value="ECO:0007669"/>
    <property type="project" value="TreeGrafter"/>
</dbReference>
<evidence type="ECO:0000256" key="6">
    <source>
        <dbReference type="ARBA" id="ARBA00022630"/>
    </source>
</evidence>
<protein>
    <recommendedName>
        <fullName evidence="5">L-aspartate oxidase</fullName>
        <ecNumber evidence="4">1.4.3.16</ecNumber>
    </recommendedName>
    <alternativeName>
        <fullName evidence="10">Quinolinate synthase B</fullName>
    </alternativeName>
</protein>
<evidence type="ECO:0000256" key="2">
    <source>
        <dbReference type="ARBA" id="ARBA00004950"/>
    </source>
</evidence>